<dbReference type="PANTHER" id="PTHR15394">
    <property type="entry name" value="SERINE HYDROLASE RBBP9"/>
    <property type="match status" value="1"/>
</dbReference>
<dbReference type="Gramene" id="PNW72125">
    <property type="protein sequence ID" value="PNW72125"/>
    <property type="gene ID" value="CHLRE_16g681500v5"/>
</dbReference>
<dbReference type="OrthoDB" id="495350at2759"/>
<dbReference type="GeneID" id="5717557"/>
<dbReference type="PaxDb" id="3055-EDP04382"/>
<name>A0A2K3CV26_CHLRE</name>
<evidence type="ECO:0000313" key="1">
    <source>
        <dbReference type="EMBL" id="PNW72125.1"/>
    </source>
</evidence>
<reference evidence="1 2" key="1">
    <citation type="journal article" date="2007" name="Science">
        <title>The Chlamydomonas genome reveals the evolution of key animal and plant functions.</title>
        <authorList>
            <person name="Merchant S.S."/>
            <person name="Prochnik S.E."/>
            <person name="Vallon O."/>
            <person name="Harris E.H."/>
            <person name="Karpowicz S.J."/>
            <person name="Witman G.B."/>
            <person name="Terry A."/>
            <person name="Salamov A."/>
            <person name="Fritz-Laylin L.K."/>
            <person name="Marechal-Drouard L."/>
            <person name="Marshall W.F."/>
            <person name="Qu L.H."/>
            <person name="Nelson D.R."/>
            <person name="Sanderfoot A.A."/>
            <person name="Spalding M.H."/>
            <person name="Kapitonov V.V."/>
            <person name="Ren Q."/>
            <person name="Ferris P."/>
            <person name="Lindquist E."/>
            <person name="Shapiro H."/>
            <person name="Lucas S.M."/>
            <person name="Grimwood J."/>
            <person name="Schmutz J."/>
            <person name="Cardol P."/>
            <person name="Cerutti H."/>
            <person name="Chanfreau G."/>
            <person name="Chen C.L."/>
            <person name="Cognat V."/>
            <person name="Croft M.T."/>
            <person name="Dent R."/>
            <person name="Dutcher S."/>
            <person name="Fernandez E."/>
            <person name="Fukuzawa H."/>
            <person name="Gonzalez-Ballester D."/>
            <person name="Gonzalez-Halphen D."/>
            <person name="Hallmann A."/>
            <person name="Hanikenne M."/>
            <person name="Hippler M."/>
            <person name="Inwood W."/>
            <person name="Jabbari K."/>
            <person name="Kalanon M."/>
            <person name="Kuras R."/>
            <person name="Lefebvre P.A."/>
            <person name="Lemaire S.D."/>
            <person name="Lobanov A.V."/>
            <person name="Lohr M."/>
            <person name="Manuell A."/>
            <person name="Meier I."/>
            <person name="Mets L."/>
            <person name="Mittag M."/>
            <person name="Mittelmeier T."/>
            <person name="Moroney J.V."/>
            <person name="Moseley J."/>
            <person name="Napoli C."/>
            <person name="Nedelcu A.M."/>
            <person name="Niyogi K."/>
            <person name="Novoselov S.V."/>
            <person name="Paulsen I.T."/>
            <person name="Pazour G."/>
            <person name="Purton S."/>
            <person name="Ral J.P."/>
            <person name="Riano-Pachon D.M."/>
            <person name="Riekhof W."/>
            <person name="Rymarquis L."/>
            <person name="Schroda M."/>
            <person name="Stern D."/>
            <person name="Umen J."/>
            <person name="Willows R."/>
            <person name="Wilson N."/>
            <person name="Zimmer S.L."/>
            <person name="Allmer J."/>
            <person name="Balk J."/>
            <person name="Bisova K."/>
            <person name="Chen C.J."/>
            <person name="Elias M."/>
            <person name="Gendler K."/>
            <person name="Hauser C."/>
            <person name="Lamb M.R."/>
            <person name="Ledford H."/>
            <person name="Long J.C."/>
            <person name="Minagawa J."/>
            <person name="Page M.D."/>
            <person name="Pan J."/>
            <person name="Pootakham W."/>
            <person name="Roje S."/>
            <person name="Rose A."/>
            <person name="Stahlberg E."/>
            <person name="Terauchi A.M."/>
            <person name="Yang P."/>
            <person name="Ball S."/>
            <person name="Bowler C."/>
            <person name="Dieckmann C.L."/>
            <person name="Gladyshev V.N."/>
            <person name="Green P."/>
            <person name="Jorgensen R."/>
            <person name="Mayfield S."/>
            <person name="Mueller-Roeber B."/>
            <person name="Rajamani S."/>
            <person name="Sayre R.T."/>
            <person name="Brokstein P."/>
            <person name="Dubchak I."/>
            <person name="Goodstein D."/>
            <person name="Hornick L."/>
            <person name="Huang Y.W."/>
            <person name="Jhaveri J."/>
            <person name="Luo Y."/>
            <person name="Martinez D."/>
            <person name="Ngau W.C."/>
            <person name="Otillar B."/>
            <person name="Poliakov A."/>
            <person name="Porter A."/>
            <person name="Szajkowski L."/>
            <person name="Werner G."/>
            <person name="Zhou K."/>
            <person name="Grigoriev I.V."/>
            <person name="Rokhsar D.S."/>
            <person name="Grossman A.R."/>
        </authorList>
    </citation>
    <scope>NUCLEOTIDE SEQUENCE [LARGE SCALE GENOMIC DNA]</scope>
    <source>
        <strain evidence="2">CC-503</strain>
    </source>
</reference>
<dbReference type="AlphaFoldDB" id="A0A2K3CV26"/>
<evidence type="ECO:0000313" key="2">
    <source>
        <dbReference type="Proteomes" id="UP000006906"/>
    </source>
</evidence>
<keyword evidence="2" id="KW-1185">Reference proteome</keyword>
<dbReference type="Gene3D" id="3.40.50.1820">
    <property type="entry name" value="alpha/beta hydrolase"/>
    <property type="match status" value="1"/>
</dbReference>
<gene>
    <name evidence="1" type="ORF">CHLRE_16g681500v5</name>
</gene>
<dbReference type="InterPro" id="IPR029058">
    <property type="entry name" value="AB_hydrolase_fold"/>
</dbReference>
<protein>
    <submittedName>
        <fullName evidence="1">Uncharacterized protein</fullName>
    </submittedName>
</protein>
<dbReference type="SUPFAM" id="SSF53474">
    <property type="entry name" value="alpha/beta-Hydrolases"/>
    <property type="match status" value="1"/>
</dbReference>
<dbReference type="RefSeq" id="XP_001691892.2">
    <property type="nucleotide sequence ID" value="XM_001691840.2"/>
</dbReference>
<proteinExistence type="predicted"/>
<sequence>MTTPKINVAIVPGNGSGDITEDCNYYAWLRDQLSARFSGQAVSVHLKNMPDPVRASQSKWLPFMESQLHCDERSIIVGHSSGAAAAMRYAETHKVGGIVLVGAYTSDMGDANERASGYFNRPWLWDDIKANCGFIIQFASRDDPFLPWDEQQQVARGLGAELHAFNDRGHFQDEEQPEMLEVVEQRIRAALSGASRS</sequence>
<dbReference type="Pfam" id="PF06821">
    <property type="entry name" value="Ser_hydrolase"/>
    <property type="match status" value="1"/>
</dbReference>
<dbReference type="InterPro" id="IPR010662">
    <property type="entry name" value="RBBP9/YdeN"/>
</dbReference>
<dbReference type="PANTHER" id="PTHR15394:SF3">
    <property type="entry name" value="SERINE HYDROLASE RBBP9"/>
    <property type="match status" value="1"/>
</dbReference>
<dbReference type="KEGG" id="cre:CHLRE_16g681500v5"/>
<dbReference type="InParanoid" id="A0A2K3CV26"/>
<dbReference type="EMBL" id="CM008977">
    <property type="protein sequence ID" value="PNW72125.1"/>
    <property type="molecule type" value="Genomic_DNA"/>
</dbReference>
<accession>A0A2K3CV26</accession>
<dbReference type="GO" id="GO:0016787">
    <property type="term" value="F:hydrolase activity"/>
    <property type="evidence" value="ECO:0007669"/>
    <property type="project" value="InterPro"/>
</dbReference>
<dbReference type="Proteomes" id="UP000006906">
    <property type="component" value="Chromosome 16"/>
</dbReference>
<dbReference type="OMA" id="NRPWEWE"/>
<dbReference type="ExpressionAtlas" id="A0A2K3CV26">
    <property type="expression patterns" value="baseline and differential"/>
</dbReference>
<dbReference type="STRING" id="3055.A0A2K3CV26"/>
<organism evidence="1 2">
    <name type="scientific">Chlamydomonas reinhardtii</name>
    <name type="common">Chlamydomonas smithii</name>
    <dbReference type="NCBI Taxonomy" id="3055"/>
    <lineage>
        <taxon>Eukaryota</taxon>
        <taxon>Viridiplantae</taxon>
        <taxon>Chlorophyta</taxon>
        <taxon>core chlorophytes</taxon>
        <taxon>Chlorophyceae</taxon>
        <taxon>CS clade</taxon>
        <taxon>Chlamydomonadales</taxon>
        <taxon>Chlamydomonadaceae</taxon>
        <taxon>Chlamydomonas</taxon>
    </lineage>
</organism>